<evidence type="ECO:0000313" key="9">
    <source>
        <dbReference type="Proteomes" id="UP001204579"/>
    </source>
</evidence>
<dbReference type="InterPro" id="IPR004556">
    <property type="entry name" value="HemK-like"/>
</dbReference>
<organism evidence="8 9">
    <name type="scientific">Phocaeicola barnesiae</name>
    <dbReference type="NCBI Taxonomy" id="376804"/>
    <lineage>
        <taxon>Bacteria</taxon>
        <taxon>Pseudomonadati</taxon>
        <taxon>Bacteroidota</taxon>
        <taxon>Bacteroidia</taxon>
        <taxon>Bacteroidales</taxon>
        <taxon>Bacteroidaceae</taxon>
        <taxon>Phocaeicola</taxon>
    </lineage>
</organism>
<dbReference type="Pfam" id="PF17827">
    <property type="entry name" value="PrmC_N"/>
    <property type="match status" value="1"/>
</dbReference>
<dbReference type="PROSITE" id="PS00092">
    <property type="entry name" value="N6_MTASE"/>
    <property type="match status" value="1"/>
</dbReference>
<dbReference type="InterPro" id="IPR007848">
    <property type="entry name" value="Small_mtfrase_dom"/>
</dbReference>
<feature type="domain" description="Methyltransferase small" evidence="6">
    <location>
        <begin position="111"/>
        <end position="194"/>
    </location>
</feature>
<dbReference type="InterPro" id="IPR029063">
    <property type="entry name" value="SAM-dependent_MTases_sf"/>
</dbReference>
<dbReference type="Pfam" id="PF05175">
    <property type="entry name" value="MTS"/>
    <property type="match status" value="1"/>
</dbReference>
<dbReference type="Proteomes" id="UP001204579">
    <property type="component" value="Unassembled WGS sequence"/>
</dbReference>
<dbReference type="EMBL" id="JANRHJ010000012">
    <property type="protein sequence ID" value="MCR8874582.1"/>
    <property type="molecule type" value="Genomic_DNA"/>
</dbReference>
<sequence>MHPIYDYIKQALAGYYPAGEAAALGKWILTDCFHLSAVDLYAGKDTNFSIDSRTRLEDILSRLKRYEPLQYIIGEASFCGLSLKVTPAVLIPRPETEELIDWIVADYRGVAGKTVLDVGTGSGCIPIALARRLENPRVFSWDVSEAALQVAAENVVRNGVEVTLQQVDVLQADCPAFPVDILVSNPPYIAEKERSSMERNVLDWEPGLALFVPDDDPLVFYRRIAEIGWQRLVPSGTLYYEINQAYGGETVALLRSIGYVDVELRKDLSGNDRMIKAVRP</sequence>
<dbReference type="EC" id="2.1.1.297" evidence="5"/>
<keyword evidence="9" id="KW-1185">Reference proteome</keyword>
<dbReference type="GeneID" id="82442671"/>
<dbReference type="InterPro" id="IPR002052">
    <property type="entry name" value="DNA_methylase_N6_adenine_CS"/>
</dbReference>
<dbReference type="Gene3D" id="1.10.8.10">
    <property type="entry name" value="DNA helicase RuvA subunit, C-terminal domain"/>
    <property type="match status" value="1"/>
</dbReference>
<feature type="binding site" evidence="5">
    <location>
        <begin position="119"/>
        <end position="123"/>
    </location>
    <ligand>
        <name>S-adenosyl-L-methionine</name>
        <dbReference type="ChEBI" id="CHEBI:59789"/>
    </ligand>
</feature>
<dbReference type="AlphaFoldDB" id="A0AAW5N852"/>
<evidence type="ECO:0000256" key="3">
    <source>
        <dbReference type="ARBA" id="ARBA00022691"/>
    </source>
</evidence>
<dbReference type="PANTHER" id="PTHR18895">
    <property type="entry name" value="HEMK METHYLTRANSFERASE"/>
    <property type="match status" value="1"/>
</dbReference>
<reference evidence="8 9" key="1">
    <citation type="submission" date="2022-08" db="EMBL/GenBank/DDBJ databases">
        <authorList>
            <person name="Zeman M."/>
            <person name="Kubasova T."/>
        </authorList>
    </citation>
    <scope>NUCLEOTIDE SEQUENCE [LARGE SCALE GENOMIC DNA]</scope>
    <source>
        <strain evidence="8 9">ET62</strain>
    </source>
</reference>
<dbReference type="GO" id="GO:0003676">
    <property type="term" value="F:nucleic acid binding"/>
    <property type="evidence" value="ECO:0007669"/>
    <property type="project" value="InterPro"/>
</dbReference>
<dbReference type="PANTHER" id="PTHR18895:SF74">
    <property type="entry name" value="MTRF1L RELEASE FACTOR GLUTAMINE METHYLTRANSFERASE"/>
    <property type="match status" value="1"/>
</dbReference>
<proteinExistence type="inferred from homology"/>
<comment type="catalytic activity">
    <reaction evidence="4 5">
        <text>L-glutaminyl-[peptide chain release factor] + S-adenosyl-L-methionine = N(5)-methyl-L-glutaminyl-[peptide chain release factor] + S-adenosyl-L-homocysteine + H(+)</text>
        <dbReference type="Rhea" id="RHEA:42896"/>
        <dbReference type="Rhea" id="RHEA-COMP:10271"/>
        <dbReference type="Rhea" id="RHEA-COMP:10272"/>
        <dbReference type="ChEBI" id="CHEBI:15378"/>
        <dbReference type="ChEBI" id="CHEBI:30011"/>
        <dbReference type="ChEBI" id="CHEBI:57856"/>
        <dbReference type="ChEBI" id="CHEBI:59789"/>
        <dbReference type="ChEBI" id="CHEBI:61891"/>
        <dbReference type="EC" id="2.1.1.297"/>
    </reaction>
</comment>
<comment type="caution">
    <text evidence="5">Lacks conserved residue(s) required for the propagation of feature annotation.</text>
</comment>
<evidence type="ECO:0000256" key="2">
    <source>
        <dbReference type="ARBA" id="ARBA00022679"/>
    </source>
</evidence>
<dbReference type="GO" id="GO:0032259">
    <property type="term" value="P:methylation"/>
    <property type="evidence" value="ECO:0007669"/>
    <property type="project" value="UniProtKB-KW"/>
</dbReference>
<evidence type="ECO:0000256" key="5">
    <source>
        <dbReference type="HAMAP-Rule" id="MF_02126"/>
    </source>
</evidence>
<feature type="binding site" evidence="5">
    <location>
        <begin position="185"/>
        <end position="188"/>
    </location>
    <ligand>
        <name>substrate</name>
    </ligand>
</feature>
<dbReference type="Gene3D" id="3.40.50.150">
    <property type="entry name" value="Vaccinia Virus protein VP39"/>
    <property type="match status" value="1"/>
</dbReference>
<dbReference type="SUPFAM" id="SSF53335">
    <property type="entry name" value="S-adenosyl-L-methionine-dependent methyltransferases"/>
    <property type="match status" value="1"/>
</dbReference>
<comment type="similarity">
    <text evidence="5">Belongs to the protein N5-glutamine methyltransferase family. PrmC subfamily.</text>
</comment>
<name>A0AAW5N852_9BACT</name>
<feature type="binding site" evidence="5">
    <location>
        <position position="142"/>
    </location>
    <ligand>
        <name>S-adenosyl-L-methionine</name>
        <dbReference type="ChEBI" id="CHEBI:59789"/>
    </ligand>
</feature>
<dbReference type="NCBIfam" id="TIGR00536">
    <property type="entry name" value="hemK_fam"/>
    <property type="match status" value="1"/>
</dbReference>
<protein>
    <recommendedName>
        <fullName evidence="5">Release factor glutamine methyltransferase</fullName>
        <shortName evidence="5">RF MTase</shortName>
        <ecNumber evidence="5">2.1.1.297</ecNumber>
    </recommendedName>
    <alternativeName>
        <fullName evidence="5">N5-glutamine methyltransferase PrmC</fullName>
    </alternativeName>
    <alternativeName>
        <fullName evidence="5">Protein-(glutamine-N5) MTase PrmC</fullName>
    </alternativeName>
    <alternativeName>
        <fullName evidence="5">Protein-glutamine N-methyltransferase PrmC</fullName>
    </alternativeName>
</protein>
<dbReference type="HAMAP" id="MF_02126">
    <property type="entry name" value="RF_methyltr_PrmC"/>
    <property type="match status" value="1"/>
</dbReference>
<keyword evidence="3 5" id="KW-0949">S-adenosyl-L-methionine</keyword>
<keyword evidence="1 5" id="KW-0489">Methyltransferase</keyword>
<comment type="caution">
    <text evidence="8">The sequence shown here is derived from an EMBL/GenBank/DDBJ whole genome shotgun (WGS) entry which is preliminary data.</text>
</comment>
<dbReference type="InterPro" id="IPR050320">
    <property type="entry name" value="N5-glutamine_MTase"/>
</dbReference>
<evidence type="ECO:0000259" key="7">
    <source>
        <dbReference type="Pfam" id="PF17827"/>
    </source>
</evidence>
<evidence type="ECO:0000259" key="6">
    <source>
        <dbReference type="Pfam" id="PF05175"/>
    </source>
</evidence>
<dbReference type="InterPro" id="IPR040758">
    <property type="entry name" value="PrmC_N"/>
</dbReference>
<evidence type="ECO:0000256" key="1">
    <source>
        <dbReference type="ARBA" id="ARBA00022603"/>
    </source>
</evidence>
<evidence type="ECO:0000313" key="8">
    <source>
        <dbReference type="EMBL" id="MCR8874582.1"/>
    </source>
</evidence>
<dbReference type="InterPro" id="IPR019874">
    <property type="entry name" value="RF_methyltr_PrmC"/>
</dbReference>
<feature type="binding site" evidence="5">
    <location>
        <position position="185"/>
    </location>
    <ligand>
        <name>S-adenosyl-L-methionine</name>
        <dbReference type="ChEBI" id="CHEBI:59789"/>
    </ligand>
</feature>
<keyword evidence="2 5" id="KW-0808">Transferase</keyword>
<feature type="domain" description="Release factor glutamine methyltransferase N-terminal" evidence="7">
    <location>
        <begin position="9"/>
        <end position="74"/>
    </location>
</feature>
<gene>
    <name evidence="5 8" type="primary">prmC</name>
    <name evidence="8" type="ORF">NW209_11265</name>
</gene>
<dbReference type="CDD" id="cd02440">
    <property type="entry name" value="AdoMet_MTases"/>
    <property type="match status" value="1"/>
</dbReference>
<dbReference type="NCBIfam" id="TIGR03534">
    <property type="entry name" value="RF_mod_PrmC"/>
    <property type="match status" value="1"/>
</dbReference>
<evidence type="ECO:0000256" key="4">
    <source>
        <dbReference type="ARBA" id="ARBA00048391"/>
    </source>
</evidence>
<dbReference type="GO" id="GO:0102559">
    <property type="term" value="F:peptide chain release factor N(5)-glutamine methyltransferase activity"/>
    <property type="evidence" value="ECO:0007669"/>
    <property type="project" value="UniProtKB-EC"/>
</dbReference>
<dbReference type="RefSeq" id="WP_022339219.1">
    <property type="nucleotide sequence ID" value="NZ_CAUBSI010000007.1"/>
</dbReference>
<comment type="function">
    <text evidence="5">Methylates the class 1 translation termination release factors RF1/PrfA and RF2/PrfB on the glutamine residue of the universally conserved GGQ motif.</text>
</comment>
<accession>A0AAW5N852</accession>